<dbReference type="PANTHER" id="PTHR10909">
    <property type="entry name" value="ELECTRON TRANSPORT OXIDOREDUCTASE"/>
    <property type="match status" value="1"/>
</dbReference>
<reference evidence="3 4" key="1">
    <citation type="submission" date="2024-01" db="EMBL/GenBank/DDBJ databases">
        <title>A draft genome for the cacao thread blight pathogen Marasmiellus scandens.</title>
        <authorList>
            <person name="Baruah I.K."/>
            <person name="Leung J."/>
            <person name="Bukari Y."/>
            <person name="Amoako-Attah I."/>
            <person name="Meinhardt L.W."/>
            <person name="Bailey B.A."/>
            <person name="Cohen S.P."/>
        </authorList>
    </citation>
    <scope>NUCLEOTIDE SEQUENCE [LARGE SCALE GENOMIC DNA]</scope>
    <source>
        <strain evidence="3 4">GH-19</strain>
    </source>
</reference>
<organism evidence="3 4">
    <name type="scientific">Marasmiellus scandens</name>
    <dbReference type="NCBI Taxonomy" id="2682957"/>
    <lineage>
        <taxon>Eukaryota</taxon>
        <taxon>Fungi</taxon>
        <taxon>Dikarya</taxon>
        <taxon>Basidiomycota</taxon>
        <taxon>Agaricomycotina</taxon>
        <taxon>Agaricomycetes</taxon>
        <taxon>Agaricomycetidae</taxon>
        <taxon>Agaricales</taxon>
        <taxon>Marasmiineae</taxon>
        <taxon>Omphalotaceae</taxon>
        <taxon>Marasmiellus</taxon>
    </lineage>
</organism>
<dbReference type="Proteomes" id="UP001498398">
    <property type="component" value="Unassembled WGS sequence"/>
</dbReference>
<dbReference type="Gene3D" id="1.20.140.10">
    <property type="entry name" value="Butyryl-CoA Dehydrogenase, subunit A, domain 3"/>
    <property type="match status" value="1"/>
</dbReference>
<dbReference type="InterPro" id="IPR046373">
    <property type="entry name" value="Acyl-CoA_Oxase/DH_mid-dom_sf"/>
</dbReference>
<proteinExistence type="predicted"/>
<evidence type="ECO:0000256" key="1">
    <source>
        <dbReference type="SAM" id="MobiDB-lite"/>
    </source>
</evidence>
<accession>A0ABR1JMW3</accession>
<evidence type="ECO:0000313" key="3">
    <source>
        <dbReference type="EMBL" id="KAK7463039.1"/>
    </source>
</evidence>
<dbReference type="EMBL" id="JBANRG010000010">
    <property type="protein sequence ID" value="KAK7463039.1"/>
    <property type="molecule type" value="Genomic_DNA"/>
</dbReference>
<feature type="compositionally biased region" description="Polar residues" evidence="1">
    <location>
        <begin position="256"/>
        <end position="274"/>
    </location>
</feature>
<dbReference type="InterPro" id="IPR036250">
    <property type="entry name" value="AcylCo_DH-like_C"/>
</dbReference>
<name>A0ABR1JMW3_9AGAR</name>
<dbReference type="PANTHER" id="PTHR10909:SF382">
    <property type="entry name" value="ACYL-COENZYME A OXIDASE"/>
    <property type="match status" value="1"/>
</dbReference>
<evidence type="ECO:0000313" key="4">
    <source>
        <dbReference type="Proteomes" id="UP001498398"/>
    </source>
</evidence>
<sequence>MASITADALQIRSFSKTSNLAKDPLFSHLHEWKSHERSPKERAKLSFERCIAIARAYGLTFNDITAPSSSFWLSHRDPILALDGAAATLFTIQYNLVLGTLCAYLPFRHDPEFRILLEKMLRMEINGQFYLTEIGHGLDAENLETSATWVSGSSANSQEKGHWILHTPRPEAGKYMPPTAPCGVRVSYVAIVFAKMIIGDEDHGIRPFLVNIHDGENMCEGVSTRLLPPRGGSNPVLHSITYFDHVELPAGALLESPTQTSARTRQEQSAPETKSLRLTQSKLTFAQAIHRVSFGALALSLVAISGLKFGATIGWVYSWRRLVGPISKNPDSKPRMPIISFATQQNPILTAVAQSCVMDAFQDWATEMFSGRDPYSTADTSSSDDLPLDGLTLRIRHAIAAISKTIAMQFSSRALFTISERCGAQGLFNVNMLSRMHEELRGLAIAEGDILGVAVRLTLELLLDKYSLPPPRYPKSLLALHEQGLLRECREILASTSHHRSQLTNTYILPKCQKIVEAIGHRMAYDAAVTCMERQIPAGPSGTVISQCIVDLFEASVLRLDEGWYVENITGFTRKMIEEQEVKTLEGVMEIAGDLIDQWGLVQGGYIKAPIASEELWNEFVAGLETFGGRPASKAVSSNDDFCMARL</sequence>
<feature type="domain" description="Acyl-CoA oxidase C-alpha1" evidence="2">
    <location>
        <begin position="304"/>
        <end position="449"/>
    </location>
</feature>
<feature type="region of interest" description="Disordered" evidence="1">
    <location>
        <begin position="254"/>
        <end position="274"/>
    </location>
</feature>
<protein>
    <recommendedName>
        <fullName evidence="2">Acyl-CoA oxidase C-alpha1 domain-containing protein</fullName>
    </recommendedName>
</protein>
<keyword evidence="4" id="KW-1185">Reference proteome</keyword>
<comment type="caution">
    <text evidence="3">The sequence shown here is derived from an EMBL/GenBank/DDBJ whole genome shotgun (WGS) entry which is preliminary data.</text>
</comment>
<dbReference type="SUPFAM" id="SSF56645">
    <property type="entry name" value="Acyl-CoA dehydrogenase NM domain-like"/>
    <property type="match status" value="1"/>
</dbReference>
<dbReference type="InterPro" id="IPR055060">
    <property type="entry name" value="ACOX_C_alpha1"/>
</dbReference>
<evidence type="ECO:0000259" key="2">
    <source>
        <dbReference type="Pfam" id="PF22924"/>
    </source>
</evidence>
<dbReference type="Gene3D" id="2.40.110.10">
    <property type="entry name" value="Butyryl-CoA Dehydrogenase, subunit A, domain 2"/>
    <property type="match status" value="1"/>
</dbReference>
<dbReference type="Pfam" id="PF22924">
    <property type="entry name" value="ACOX_C_alpha1"/>
    <property type="match status" value="1"/>
</dbReference>
<dbReference type="SUPFAM" id="SSF47203">
    <property type="entry name" value="Acyl-CoA dehydrogenase C-terminal domain-like"/>
    <property type="match status" value="1"/>
</dbReference>
<dbReference type="InterPro" id="IPR009100">
    <property type="entry name" value="AcylCoA_DH/oxidase_NM_dom_sf"/>
</dbReference>
<dbReference type="InterPro" id="IPR012258">
    <property type="entry name" value="Acyl-CoA_oxidase"/>
</dbReference>
<gene>
    <name evidence="3" type="ORF">VKT23_007623</name>
</gene>